<protein>
    <recommendedName>
        <fullName evidence="4">DUF2273 domain-containing protein</fullName>
    </recommendedName>
</protein>
<gene>
    <name evidence="2" type="ORF">QWI33_22255</name>
</gene>
<keyword evidence="1" id="KW-1133">Transmembrane helix</keyword>
<keyword evidence="1" id="KW-0812">Transmembrane</keyword>
<dbReference type="EMBL" id="JAUEMJ010000008">
    <property type="protein sequence ID" value="MDN3242460.1"/>
    <property type="molecule type" value="Genomic_DNA"/>
</dbReference>
<accession>A0ABT7YV27</accession>
<evidence type="ECO:0000313" key="3">
    <source>
        <dbReference type="Proteomes" id="UP001171902"/>
    </source>
</evidence>
<sequence length="58" mass="5959">MKASFAGLVAGLLLALAVIGGGFTGFLLAVVLGAIGFAVAGRLSGEFDVFERFRGRRD</sequence>
<evidence type="ECO:0000256" key="1">
    <source>
        <dbReference type="SAM" id="Phobius"/>
    </source>
</evidence>
<name>A0ABT7YV27_9ACTN</name>
<feature type="transmembrane region" description="Helical" evidence="1">
    <location>
        <begin position="27"/>
        <end position="45"/>
    </location>
</feature>
<keyword evidence="1" id="KW-0472">Membrane</keyword>
<reference evidence="2" key="1">
    <citation type="submission" date="2023-06" db="EMBL/GenBank/DDBJ databases">
        <title>Gycomyces niveus sp.nov., a novel actinomycete isolated from soil in Shouguang.</title>
        <authorList>
            <person name="Yang X."/>
            <person name="Zhao J."/>
        </authorList>
    </citation>
    <scope>NUCLEOTIDE SEQUENCE</scope>
    <source>
        <strain evidence="2">NEAU C2</strain>
    </source>
</reference>
<dbReference type="Proteomes" id="UP001171902">
    <property type="component" value="Unassembled WGS sequence"/>
</dbReference>
<evidence type="ECO:0008006" key="4">
    <source>
        <dbReference type="Google" id="ProtNLM"/>
    </source>
</evidence>
<evidence type="ECO:0000313" key="2">
    <source>
        <dbReference type="EMBL" id="MDN3242460.1"/>
    </source>
</evidence>
<dbReference type="RefSeq" id="WP_289959116.1">
    <property type="nucleotide sequence ID" value="NZ_JAUEMJ010000008.1"/>
</dbReference>
<keyword evidence="3" id="KW-1185">Reference proteome</keyword>
<organism evidence="2 3">
    <name type="scientific">Glycomyces tritici</name>
    <dbReference type="NCBI Taxonomy" id="2665176"/>
    <lineage>
        <taxon>Bacteria</taxon>
        <taxon>Bacillati</taxon>
        <taxon>Actinomycetota</taxon>
        <taxon>Actinomycetes</taxon>
        <taxon>Glycomycetales</taxon>
        <taxon>Glycomycetaceae</taxon>
        <taxon>Glycomyces</taxon>
    </lineage>
</organism>
<proteinExistence type="predicted"/>
<comment type="caution">
    <text evidence="2">The sequence shown here is derived from an EMBL/GenBank/DDBJ whole genome shotgun (WGS) entry which is preliminary data.</text>
</comment>